<dbReference type="Proteomes" id="UP000236742">
    <property type="component" value="Unassembled WGS sequence"/>
</dbReference>
<organism evidence="1 2">
    <name type="scientific">Jhaorihella thermophila</name>
    <dbReference type="NCBI Taxonomy" id="488547"/>
    <lineage>
        <taxon>Bacteria</taxon>
        <taxon>Pseudomonadati</taxon>
        <taxon>Pseudomonadota</taxon>
        <taxon>Alphaproteobacteria</taxon>
        <taxon>Rhodobacterales</taxon>
        <taxon>Paracoccaceae</taxon>
        <taxon>Jhaorihella</taxon>
    </lineage>
</organism>
<evidence type="ECO:0008006" key="3">
    <source>
        <dbReference type="Google" id="ProtNLM"/>
    </source>
</evidence>
<dbReference type="EMBL" id="FNVD01000002">
    <property type="protein sequence ID" value="SEF62436.1"/>
    <property type="molecule type" value="Genomic_DNA"/>
</dbReference>
<evidence type="ECO:0000313" key="1">
    <source>
        <dbReference type="EMBL" id="SEF62436.1"/>
    </source>
</evidence>
<dbReference type="AlphaFoldDB" id="A0A1H5TI30"/>
<dbReference type="OrthoDB" id="9799857at2"/>
<accession>A0A1H5TI30</accession>
<gene>
    <name evidence="1" type="ORF">SAMN05421751_102290</name>
</gene>
<protein>
    <recommendedName>
        <fullName evidence="3">Sulfur relay protein DsrC</fullName>
    </recommendedName>
</protein>
<sequence length="65" mass="7491">MAKLSDLIIAHPEVKSFDELERLVAEAGEAGEMFIEFDIKPDYRDTPRKWEWILEAAFTRGTSYG</sequence>
<proteinExistence type="predicted"/>
<name>A0A1H5TI30_9RHOB</name>
<reference evidence="1 2" key="1">
    <citation type="submission" date="2016-10" db="EMBL/GenBank/DDBJ databases">
        <authorList>
            <person name="de Groot N.N."/>
        </authorList>
    </citation>
    <scope>NUCLEOTIDE SEQUENCE [LARGE SCALE GENOMIC DNA]</scope>
    <source>
        <strain evidence="1 2">DSM 23413</strain>
    </source>
</reference>
<dbReference type="RefSeq" id="WP_104006925.1">
    <property type="nucleotide sequence ID" value="NZ_FNVD01000002.1"/>
</dbReference>
<evidence type="ECO:0000313" key="2">
    <source>
        <dbReference type="Proteomes" id="UP000236742"/>
    </source>
</evidence>
<keyword evidence="2" id="KW-1185">Reference proteome</keyword>